<evidence type="ECO:0000313" key="3">
    <source>
        <dbReference type="EMBL" id="RAZ84610.1"/>
    </source>
</evidence>
<evidence type="ECO:0000256" key="2">
    <source>
        <dbReference type="SAM" id="SignalP"/>
    </source>
</evidence>
<feature type="region of interest" description="Disordered" evidence="1">
    <location>
        <begin position="473"/>
        <end position="527"/>
    </location>
</feature>
<keyword evidence="4" id="KW-1185">Reference proteome</keyword>
<accession>A0A330H8B2</accession>
<name>A0A330H8B2_9HYPH</name>
<keyword evidence="2" id="KW-0732">Signal</keyword>
<sequence>MKRVLPLAFVLALSAPAFAQTVDSQGAKQLSDNLARYFGKQAFDKGVLKVSVEGDAYKIALDVKALVNAVPEQKLLKFDMAPYALMVKPRSDGSWDVSSNFSQGASFEFDGPQGRQSMDFEIKDGKLTSVYDPALAAFTNATSSLAGMTMTSREAKQQADVSTGPGTATITSSKSANGGVDFTATQKISNFVEMIKVDDPNNGLNFPLTLKTPELSVDANGKGVRTKPLLDLLAFAVANEDEAKLKANQGELKSLMLAALPVWERIDGNYGFKDFEVDSPVGKFGAAQFSTAFGMDGVSQSGKVDYTIKASGLTIPHQTLPEWTVPLLPTDIDLNFGGANIDLDTMAKKAIEAFDLNKNPPLSDEFGKALVADFKAKNPKVVIAHSTVKNGNIEVALEGEMTFPGEKPDATVTIDVSGYDKIVDALKEGAKSDEQMAQAFPFALAVKGFGKTLPDGRLEWMINTKADGSVTVNGAMLKGPDAAPDDSAGQNDNSNGDDGANGTDNSTGGDDSDGGDNNGGAGAKLQP</sequence>
<evidence type="ECO:0008006" key="5">
    <source>
        <dbReference type="Google" id="ProtNLM"/>
    </source>
</evidence>
<dbReference type="RefSeq" id="WP_112101254.1">
    <property type="nucleotide sequence ID" value="NZ_QMBP01000023.1"/>
</dbReference>
<evidence type="ECO:0000256" key="1">
    <source>
        <dbReference type="SAM" id="MobiDB-lite"/>
    </source>
</evidence>
<dbReference type="EMBL" id="QMBP01000023">
    <property type="protein sequence ID" value="RAZ84610.1"/>
    <property type="molecule type" value="Genomic_DNA"/>
</dbReference>
<dbReference type="OrthoDB" id="7904364at2"/>
<proteinExistence type="predicted"/>
<reference evidence="3 4" key="1">
    <citation type="submission" date="2018-07" db="EMBL/GenBank/DDBJ databases">
        <title>Diversity of Mesorhizobium strains in Brazil.</title>
        <authorList>
            <person name="Helene L.C.F."/>
            <person name="Dall'Agnol R."/>
            <person name="Delamuta J.R.M."/>
            <person name="Hungria M."/>
        </authorList>
    </citation>
    <scope>NUCLEOTIDE SEQUENCE [LARGE SCALE GENOMIC DNA]</scope>
    <source>
        <strain evidence="3 4">AC99b</strain>
    </source>
</reference>
<protein>
    <recommendedName>
        <fullName evidence="5">DUF2125 domain-containing protein</fullName>
    </recommendedName>
</protein>
<dbReference type="AlphaFoldDB" id="A0A330H8B2"/>
<gene>
    <name evidence="3" type="ORF">DPM33_31470</name>
</gene>
<dbReference type="Proteomes" id="UP000251558">
    <property type="component" value="Unassembled WGS sequence"/>
</dbReference>
<feature type="compositionally biased region" description="Gly residues" evidence="1">
    <location>
        <begin position="516"/>
        <end position="527"/>
    </location>
</feature>
<feature type="chain" id="PRO_5016446510" description="DUF2125 domain-containing protein" evidence="2">
    <location>
        <begin position="20"/>
        <end position="527"/>
    </location>
</feature>
<feature type="signal peptide" evidence="2">
    <location>
        <begin position="1"/>
        <end position="19"/>
    </location>
</feature>
<feature type="compositionally biased region" description="Low complexity" evidence="1">
    <location>
        <begin position="485"/>
        <end position="509"/>
    </location>
</feature>
<evidence type="ECO:0000313" key="4">
    <source>
        <dbReference type="Proteomes" id="UP000251558"/>
    </source>
</evidence>
<organism evidence="3 4">
    <name type="scientific">Mesorhizobium hawassense</name>
    <dbReference type="NCBI Taxonomy" id="1209954"/>
    <lineage>
        <taxon>Bacteria</taxon>
        <taxon>Pseudomonadati</taxon>
        <taxon>Pseudomonadota</taxon>
        <taxon>Alphaproteobacteria</taxon>
        <taxon>Hyphomicrobiales</taxon>
        <taxon>Phyllobacteriaceae</taxon>
        <taxon>Mesorhizobium</taxon>
    </lineage>
</organism>
<comment type="caution">
    <text evidence="3">The sequence shown here is derived from an EMBL/GenBank/DDBJ whole genome shotgun (WGS) entry which is preliminary data.</text>
</comment>